<dbReference type="Gene3D" id="3.30.750.70">
    <property type="entry name" value="4-hydroxybutyrate coenzyme like domains"/>
    <property type="match status" value="1"/>
</dbReference>
<dbReference type="Gene3D" id="1.10.10.10">
    <property type="entry name" value="Winged helix-like DNA-binding domain superfamily/Winged helix DNA-binding domain"/>
    <property type="match status" value="1"/>
</dbReference>
<sequence length="253" mass="27867">MNKADSRKKSLLEYLNKRGYATIEELAQHFSVTPQTMRRDINQLAEEGSVQRFHGGVGMPLGTENIIYHQRKLLFTEEKRRIAELVAAHIPDGASLCLNIGTTTEAVACALSAHKNLRVLTNNLNVARICAANPDFEVIIACGTVRSHDLGVTGAETEQFIREFRMDFGIIGISGIDGEGNLLDYDYKEVSVARTILAHSRRVFLACDNSKFGRPAMARVGHLSQLEAVFSNAPLPAPWQDLIRESGAGLYLA</sequence>
<comment type="caution">
    <text evidence="6">The sequence shown here is derived from an EMBL/GenBank/DDBJ whole genome shotgun (WGS) entry which is preliminary data.</text>
</comment>
<dbReference type="SMART" id="SM00420">
    <property type="entry name" value="HTH_DEOR"/>
    <property type="match status" value="1"/>
</dbReference>
<name>A0A921AV59_9BACT</name>
<evidence type="ECO:0000256" key="4">
    <source>
        <dbReference type="ARBA" id="ARBA00023163"/>
    </source>
</evidence>
<dbReference type="AlphaFoldDB" id="A0A921AV59"/>
<feature type="domain" description="HTH deoR-type" evidence="5">
    <location>
        <begin position="4"/>
        <end position="59"/>
    </location>
</feature>
<dbReference type="EMBL" id="DYZA01000089">
    <property type="protein sequence ID" value="HJD96942.1"/>
    <property type="molecule type" value="Genomic_DNA"/>
</dbReference>
<reference evidence="6" key="2">
    <citation type="submission" date="2021-09" db="EMBL/GenBank/DDBJ databases">
        <authorList>
            <person name="Gilroy R."/>
        </authorList>
    </citation>
    <scope>NUCLEOTIDE SEQUENCE</scope>
    <source>
        <strain evidence="6">ChiGjej2B2-19336</strain>
    </source>
</reference>
<dbReference type="SUPFAM" id="SSF100950">
    <property type="entry name" value="NagB/RpiA/CoA transferase-like"/>
    <property type="match status" value="1"/>
</dbReference>
<dbReference type="InterPro" id="IPR037171">
    <property type="entry name" value="NagB/RpiA_transferase-like"/>
</dbReference>
<dbReference type="InterPro" id="IPR001034">
    <property type="entry name" value="DeoR_HTH"/>
</dbReference>
<keyword evidence="2" id="KW-0805">Transcription regulation</keyword>
<proteinExistence type="predicted"/>
<dbReference type="PROSITE" id="PS51000">
    <property type="entry name" value="HTH_DEOR_2"/>
    <property type="match status" value="1"/>
</dbReference>
<keyword evidence="1" id="KW-0678">Repressor</keyword>
<dbReference type="SUPFAM" id="SSF46785">
    <property type="entry name" value="Winged helix' DNA-binding domain"/>
    <property type="match status" value="1"/>
</dbReference>
<dbReference type="PANTHER" id="PTHR30363:SF4">
    <property type="entry name" value="GLYCEROL-3-PHOSPHATE REGULON REPRESSOR"/>
    <property type="match status" value="1"/>
</dbReference>
<dbReference type="InterPro" id="IPR014036">
    <property type="entry name" value="DeoR-like_C"/>
</dbReference>
<dbReference type="InterPro" id="IPR050313">
    <property type="entry name" value="Carb_Metab_HTH_regulators"/>
</dbReference>
<evidence type="ECO:0000256" key="1">
    <source>
        <dbReference type="ARBA" id="ARBA00022491"/>
    </source>
</evidence>
<gene>
    <name evidence="6" type="ORF">K8W16_04785</name>
</gene>
<dbReference type="PANTHER" id="PTHR30363">
    <property type="entry name" value="HTH-TYPE TRANSCRIPTIONAL REGULATOR SRLR-RELATED"/>
    <property type="match status" value="1"/>
</dbReference>
<keyword evidence="4" id="KW-0804">Transcription</keyword>
<dbReference type="InterPro" id="IPR036390">
    <property type="entry name" value="WH_DNA-bd_sf"/>
</dbReference>
<evidence type="ECO:0000256" key="2">
    <source>
        <dbReference type="ARBA" id="ARBA00023015"/>
    </source>
</evidence>
<dbReference type="InterPro" id="IPR036388">
    <property type="entry name" value="WH-like_DNA-bd_sf"/>
</dbReference>
<dbReference type="Pfam" id="PF00455">
    <property type="entry name" value="DeoRC"/>
    <property type="match status" value="1"/>
</dbReference>
<keyword evidence="3" id="KW-0238">DNA-binding</keyword>
<accession>A0A921AV59</accession>
<dbReference type="PROSITE" id="PS00894">
    <property type="entry name" value="HTH_DEOR_1"/>
    <property type="match status" value="1"/>
</dbReference>
<protein>
    <submittedName>
        <fullName evidence="6">DeoR family transcriptional regulator</fullName>
    </submittedName>
</protein>
<dbReference type="GO" id="GO:0003677">
    <property type="term" value="F:DNA binding"/>
    <property type="evidence" value="ECO:0007669"/>
    <property type="project" value="UniProtKB-KW"/>
</dbReference>
<evidence type="ECO:0000259" key="5">
    <source>
        <dbReference type="PROSITE" id="PS51000"/>
    </source>
</evidence>
<dbReference type="PRINTS" id="PR00037">
    <property type="entry name" value="HTHLACR"/>
</dbReference>
<dbReference type="Proteomes" id="UP000698963">
    <property type="component" value="Unassembled WGS sequence"/>
</dbReference>
<evidence type="ECO:0000313" key="7">
    <source>
        <dbReference type="Proteomes" id="UP000698963"/>
    </source>
</evidence>
<reference evidence="6" key="1">
    <citation type="journal article" date="2021" name="PeerJ">
        <title>Extensive microbial diversity within the chicken gut microbiome revealed by metagenomics and culture.</title>
        <authorList>
            <person name="Gilroy R."/>
            <person name="Ravi A."/>
            <person name="Getino M."/>
            <person name="Pursley I."/>
            <person name="Horton D.L."/>
            <person name="Alikhan N.F."/>
            <person name="Baker D."/>
            <person name="Gharbi K."/>
            <person name="Hall N."/>
            <person name="Watson M."/>
            <person name="Adriaenssens E.M."/>
            <person name="Foster-Nyarko E."/>
            <person name="Jarju S."/>
            <person name="Secka A."/>
            <person name="Antonio M."/>
            <person name="Oren A."/>
            <person name="Chaudhuri R.R."/>
            <person name="La Ragione R."/>
            <person name="Hildebrand F."/>
            <person name="Pallen M.J."/>
        </authorList>
    </citation>
    <scope>NUCLEOTIDE SEQUENCE</scope>
    <source>
        <strain evidence="6">ChiGjej2B2-19336</strain>
    </source>
</reference>
<dbReference type="SMART" id="SM01134">
    <property type="entry name" value="DeoRC"/>
    <property type="match status" value="1"/>
</dbReference>
<organism evidence="6 7">
    <name type="scientific">Mailhella massiliensis</name>
    <dbReference type="NCBI Taxonomy" id="1903261"/>
    <lineage>
        <taxon>Bacteria</taxon>
        <taxon>Pseudomonadati</taxon>
        <taxon>Thermodesulfobacteriota</taxon>
        <taxon>Desulfovibrionia</taxon>
        <taxon>Desulfovibrionales</taxon>
        <taxon>Desulfovibrionaceae</taxon>
        <taxon>Mailhella</taxon>
    </lineage>
</organism>
<dbReference type="GO" id="GO:0003700">
    <property type="term" value="F:DNA-binding transcription factor activity"/>
    <property type="evidence" value="ECO:0007669"/>
    <property type="project" value="InterPro"/>
</dbReference>
<dbReference type="InterPro" id="IPR018356">
    <property type="entry name" value="Tscrpt_reg_HTH_DeoR_CS"/>
</dbReference>
<evidence type="ECO:0000256" key="3">
    <source>
        <dbReference type="ARBA" id="ARBA00023125"/>
    </source>
</evidence>
<dbReference type="RefSeq" id="WP_304121589.1">
    <property type="nucleotide sequence ID" value="NZ_DYZA01000089.1"/>
</dbReference>
<evidence type="ECO:0000313" key="6">
    <source>
        <dbReference type="EMBL" id="HJD96942.1"/>
    </source>
</evidence>
<dbReference type="Pfam" id="PF08220">
    <property type="entry name" value="HTH_DeoR"/>
    <property type="match status" value="1"/>
</dbReference>